<keyword evidence="3 6" id="KW-1133">Transmembrane helix</keyword>
<feature type="compositionally biased region" description="Basic and acidic residues" evidence="5">
    <location>
        <begin position="527"/>
        <end position="537"/>
    </location>
</feature>
<keyword evidence="10" id="KW-1185">Reference proteome</keyword>
<feature type="transmembrane region" description="Helical" evidence="6">
    <location>
        <begin position="954"/>
        <end position="974"/>
    </location>
</feature>
<feature type="transmembrane region" description="Helical" evidence="6">
    <location>
        <begin position="1202"/>
        <end position="1226"/>
    </location>
</feature>
<feature type="region of interest" description="Disordered" evidence="5">
    <location>
        <begin position="657"/>
        <end position="680"/>
    </location>
</feature>
<comment type="subcellular location">
    <subcellularLocation>
        <location evidence="1">Membrane</location>
        <topology evidence="1">Multi-pass membrane protein</topology>
    </subcellularLocation>
</comment>
<dbReference type="PANTHER" id="PTHR45902">
    <property type="entry name" value="LATROPHILIN RECEPTOR-LIKE PROTEIN A"/>
    <property type="match status" value="1"/>
</dbReference>
<dbReference type="PROSITE" id="PS50261">
    <property type="entry name" value="G_PROTEIN_RECEP_F2_4"/>
    <property type="match status" value="1"/>
</dbReference>
<reference evidence="9 10" key="1">
    <citation type="submission" date="2024-02" db="EMBL/GenBank/DDBJ databases">
        <title>Chromosome-scale genome assembly of the rough periwinkle Littorina saxatilis.</title>
        <authorList>
            <person name="De Jode A."/>
            <person name="Faria R."/>
            <person name="Formenti G."/>
            <person name="Sims Y."/>
            <person name="Smith T.P."/>
            <person name="Tracey A."/>
            <person name="Wood J.M.D."/>
            <person name="Zagrodzka Z.B."/>
            <person name="Johannesson K."/>
            <person name="Butlin R.K."/>
            <person name="Leder E.H."/>
        </authorList>
    </citation>
    <scope>NUCLEOTIDE SEQUENCE [LARGE SCALE GENOMIC DNA]</scope>
    <source>
        <strain evidence="9">Snail1</strain>
        <tissue evidence="9">Muscle</tissue>
    </source>
</reference>
<feature type="compositionally biased region" description="Polar residues" evidence="5">
    <location>
        <begin position="658"/>
        <end position="680"/>
    </location>
</feature>
<dbReference type="PANTHER" id="PTHR45902:SF1">
    <property type="entry name" value="LATROPHILIN RECEPTOR-LIKE PROTEIN A"/>
    <property type="match status" value="1"/>
</dbReference>
<sequence>MMMASWALFLSGFIFLVSFAIPSKKDNLKEEGSFNDTSNPSSSFTDSTSDVNHGKTDSPKSVERSKTGYHHTVDRVVRSNGLLAKDGTEKNDGVTNPEEEVGNFHENINAIERVSHLVKVLFGQKFKLKTYSSEQTARKTSLVHSKHPKSPERPNLARSRLASVLSILTIFGGNLDRKDTQSEPSAKHDNDTSPDTTTSVPHDVTDELTSCIHVDGYDEHKWISMVNFCPREWTNETVIYLCKLALIGDYIMTDTPVQDSHGVVYANRFCALCNNATKIRKWKIAWTCENPDLVAAFFEPEPSHDLRKIVTSLRLGRNSCKLIRTPAIPETIQPCPAVSIRDQHQMPIVNAGNHIPPGSGYPVSLNILMNFDFSGKTHIMFEDYYAQENAETKLCPEDNFVWDGQSGRCREVVCAKGFHFDDTYTTCVQDEEKTQDEVMTDLSQLAQSNDIERVTLTAEVPSSYVPLFQMTEYNEVWKMQIAKQLNITIKRIHNFNLSVEVATGEGSTLVIEKLSDEKQQKTALAGRDGDAGEETKSSGENAGSSGESSREEKGSSEPTAASSSNDPSSSEDSGSSDSTEGSSSDDSDSRKPTASSGVSDSLHRDIVHALKTGASLEKQSSKSSEELVSGATHYNQGDSLMGLFPKTKPWARLGSLHSLDQQSPDSSFSQGKASTSSKVYETPSTVSGQVRTTMAPEKKGKIIMSFILLPPESFSSGQRSGPLVQELNSLVSKGELKFTINGTSLKVDNIAKEDTVGVFSPACPNGVLLVLDGEQVRLLYEEDEYTGDNITMLMDLRTGKIYMRGMFDVSILVTQPFGDIGHKPQSFVYNALACEMPRIANNRCKRIRIGADEYTVNSVSKMLTFQNKTYNITSYEFIDDKYQKVEICVPRTYAEMGAITHGSRIVILKNCGSGYEDWLEAEGYLTAVLGRVSIVALSSVLLTYFLFPKLRNLPGVNTMSLTFALFLAEVIFVTGEKVQIPWLCTAIAVTLHYCFLASHCWMNVMSYDVYRTFAGSSCILTRVRDKKKFFPRYALYAWGMPLLVIGACLFIDLSDVFPGISIGYGGTWSEGDSDVLNDPGNWSEHGALTTTTTSTTTTMINQLSDNDPSPSSGEDHLKAMNETAGAAKKLMPDHSFSCWIQKPLAAMFAFGAPILLIFLMNCVFFARTIVSIQRTNSLARHSGAGRTNSSNSTRQLSGRNDVILYIKMSSVMGFTWVFGLASSVISAVAEEPTETICYLLHVLGVLFPILNSSQGLFIFFAFVFNRRVLALYRSLFGKFGRFLLRQKEKFGAARKNRPMSNIFTVNRE</sequence>
<evidence type="ECO:0000256" key="6">
    <source>
        <dbReference type="SAM" id="Phobius"/>
    </source>
</evidence>
<keyword evidence="4 6" id="KW-0472">Membrane</keyword>
<feature type="transmembrane region" description="Helical" evidence="6">
    <location>
        <begin position="1033"/>
        <end position="1053"/>
    </location>
</feature>
<feature type="compositionally biased region" description="Low complexity" evidence="5">
    <location>
        <begin position="556"/>
        <end position="584"/>
    </location>
</feature>
<feature type="compositionally biased region" description="Basic and acidic residues" evidence="5">
    <location>
        <begin position="52"/>
        <end position="71"/>
    </location>
</feature>
<feature type="transmembrane region" description="Helical" evidence="6">
    <location>
        <begin position="924"/>
        <end position="947"/>
    </location>
</feature>
<feature type="compositionally biased region" description="Low complexity" evidence="5">
    <location>
        <begin position="538"/>
        <end position="547"/>
    </location>
</feature>
<evidence type="ECO:0000256" key="1">
    <source>
        <dbReference type="ARBA" id="ARBA00004141"/>
    </source>
</evidence>
<dbReference type="GO" id="GO:0016020">
    <property type="term" value="C:membrane"/>
    <property type="evidence" value="ECO:0007669"/>
    <property type="project" value="UniProtKB-SubCell"/>
</dbReference>
<organism evidence="9 10">
    <name type="scientific">Littorina saxatilis</name>
    <dbReference type="NCBI Taxonomy" id="31220"/>
    <lineage>
        <taxon>Eukaryota</taxon>
        <taxon>Metazoa</taxon>
        <taxon>Spiralia</taxon>
        <taxon>Lophotrochozoa</taxon>
        <taxon>Mollusca</taxon>
        <taxon>Gastropoda</taxon>
        <taxon>Caenogastropoda</taxon>
        <taxon>Littorinimorpha</taxon>
        <taxon>Littorinoidea</taxon>
        <taxon>Littorinidae</taxon>
        <taxon>Littorina</taxon>
    </lineage>
</organism>
<keyword evidence="7" id="KW-0732">Signal</keyword>
<evidence type="ECO:0000313" key="10">
    <source>
        <dbReference type="Proteomes" id="UP001374579"/>
    </source>
</evidence>
<feature type="compositionally biased region" description="Basic and acidic residues" evidence="5">
    <location>
        <begin position="175"/>
        <end position="191"/>
    </location>
</feature>
<name>A0AAN9AU20_9CAEN</name>
<evidence type="ECO:0000313" key="9">
    <source>
        <dbReference type="EMBL" id="KAK7093263.1"/>
    </source>
</evidence>
<evidence type="ECO:0000259" key="8">
    <source>
        <dbReference type="PROSITE" id="PS50261"/>
    </source>
</evidence>
<evidence type="ECO:0000256" key="3">
    <source>
        <dbReference type="ARBA" id="ARBA00022989"/>
    </source>
</evidence>
<evidence type="ECO:0000256" key="2">
    <source>
        <dbReference type="ARBA" id="ARBA00022692"/>
    </source>
</evidence>
<feature type="region of interest" description="Disordered" evidence="5">
    <location>
        <begin position="137"/>
        <end position="156"/>
    </location>
</feature>
<proteinExistence type="predicted"/>
<feature type="chain" id="PRO_5042957538" description="G-protein coupled receptors family 2 profile 2 domain-containing protein" evidence="7">
    <location>
        <begin position="21"/>
        <end position="1308"/>
    </location>
</feature>
<feature type="transmembrane region" description="Helical" evidence="6">
    <location>
        <begin position="1238"/>
        <end position="1264"/>
    </location>
</feature>
<dbReference type="InterPro" id="IPR017981">
    <property type="entry name" value="GPCR_2-like_7TM"/>
</dbReference>
<feature type="transmembrane region" description="Helical" evidence="6">
    <location>
        <begin position="980"/>
        <end position="1001"/>
    </location>
</feature>
<dbReference type="GO" id="GO:0004930">
    <property type="term" value="F:G protein-coupled receptor activity"/>
    <property type="evidence" value="ECO:0007669"/>
    <property type="project" value="InterPro"/>
</dbReference>
<dbReference type="InterPro" id="IPR053231">
    <property type="entry name" value="GPCR_LN-TM7"/>
</dbReference>
<evidence type="ECO:0000256" key="5">
    <source>
        <dbReference type="SAM" id="MobiDB-lite"/>
    </source>
</evidence>
<dbReference type="Gene3D" id="1.20.1070.10">
    <property type="entry name" value="Rhodopsin 7-helix transmembrane proteins"/>
    <property type="match status" value="1"/>
</dbReference>
<keyword evidence="2 6" id="KW-0812">Transmembrane</keyword>
<dbReference type="CDD" id="cd15039">
    <property type="entry name" value="7tmB3_Methuselah-like"/>
    <property type="match status" value="1"/>
</dbReference>
<feature type="compositionally biased region" description="Low complexity" evidence="5">
    <location>
        <begin position="34"/>
        <end position="50"/>
    </location>
</feature>
<dbReference type="InterPro" id="IPR000832">
    <property type="entry name" value="GPCR_2_secretin-like"/>
</dbReference>
<gene>
    <name evidence="9" type="ORF">V1264_007050</name>
</gene>
<dbReference type="Pfam" id="PF00002">
    <property type="entry name" value="7tm_2"/>
    <property type="match status" value="2"/>
</dbReference>
<feature type="signal peptide" evidence="7">
    <location>
        <begin position="1"/>
        <end position="20"/>
    </location>
</feature>
<feature type="transmembrane region" description="Helical" evidence="6">
    <location>
        <begin position="1144"/>
        <end position="1166"/>
    </location>
</feature>
<accession>A0AAN9AU20</accession>
<evidence type="ECO:0000256" key="7">
    <source>
        <dbReference type="SAM" id="SignalP"/>
    </source>
</evidence>
<evidence type="ECO:0000256" key="4">
    <source>
        <dbReference type="ARBA" id="ARBA00023136"/>
    </source>
</evidence>
<feature type="domain" description="G-protein coupled receptors family 2 profile 2" evidence="8">
    <location>
        <begin position="922"/>
        <end position="1266"/>
    </location>
</feature>
<dbReference type="EMBL" id="JBAMIC010000019">
    <property type="protein sequence ID" value="KAK7093263.1"/>
    <property type="molecule type" value="Genomic_DNA"/>
</dbReference>
<dbReference type="Proteomes" id="UP001374579">
    <property type="component" value="Unassembled WGS sequence"/>
</dbReference>
<protein>
    <recommendedName>
        <fullName evidence="8">G-protein coupled receptors family 2 profile 2 domain-containing protein</fullName>
    </recommendedName>
</protein>
<feature type="region of interest" description="Disordered" evidence="5">
    <location>
        <begin position="30"/>
        <end position="71"/>
    </location>
</feature>
<feature type="region of interest" description="Disordered" evidence="5">
    <location>
        <begin position="518"/>
        <end position="603"/>
    </location>
</feature>
<feature type="region of interest" description="Disordered" evidence="5">
    <location>
        <begin position="175"/>
        <end position="203"/>
    </location>
</feature>
<comment type="caution">
    <text evidence="9">The sequence shown here is derived from an EMBL/GenBank/DDBJ whole genome shotgun (WGS) entry which is preliminary data.</text>
</comment>
<dbReference type="GO" id="GO:0007166">
    <property type="term" value="P:cell surface receptor signaling pathway"/>
    <property type="evidence" value="ECO:0007669"/>
    <property type="project" value="InterPro"/>
</dbReference>